<dbReference type="SUPFAM" id="SSF56672">
    <property type="entry name" value="DNA/RNA polymerases"/>
    <property type="match status" value="1"/>
</dbReference>
<dbReference type="GO" id="GO:0071897">
    <property type="term" value="P:DNA biosynthetic process"/>
    <property type="evidence" value="ECO:0007669"/>
    <property type="project" value="UniProtKB-ARBA"/>
</dbReference>
<dbReference type="InterPro" id="IPR043502">
    <property type="entry name" value="DNA/RNA_pol_sf"/>
</dbReference>
<dbReference type="RefSeq" id="XP_025414872.1">
    <property type="nucleotide sequence ID" value="XM_025559087.1"/>
</dbReference>
<dbReference type="PANTHER" id="PTHR31511:SF12">
    <property type="entry name" value="RHO TERMINATION FACTOR N-TERMINAL DOMAIN-CONTAINING PROTEIN"/>
    <property type="match status" value="1"/>
</dbReference>
<accession>A0A8B8FVM0</accession>
<dbReference type="GeneID" id="112686684"/>
<dbReference type="OrthoDB" id="6609171at2759"/>
<reference evidence="2" key="1">
    <citation type="submission" date="2025-08" db="UniProtKB">
        <authorList>
            <consortium name="RefSeq"/>
        </authorList>
    </citation>
    <scope>IDENTIFICATION</scope>
    <source>
        <tissue evidence="2">Whole body</tissue>
    </source>
</reference>
<proteinExistence type="predicted"/>
<evidence type="ECO:0000313" key="2">
    <source>
        <dbReference type="RefSeq" id="XP_025414872.1"/>
    </source>
</evidence>
<sequence length="170" mass="19916">MLKYTNIKLELLTDYDMLLIIEKGIRGGLTQASKRYAKVNNKKIPDFNQTNPKLWLVYQDYNNLYGWAMSRYMSYGGFKWVESTLDGLETLTYTSEIDRIFEVDISYPKELHDMLNDIPFLLQNSIPPGSKNKKLMATLHHKKNYIIYYNNLQQAIENGLVIEKLYSLIS</sequence>
<name>A0A8B8FVM0_9HEMI</name>
<dbReference type="PANTHER" id="PTHR31511">
    <property type="entry name" value="PROTEIN CBG23764"/>
    <property type="match status" value="1"/>
</dbReference>
<organism evidence="1 2">
    <name type="scientific">Sipha flava</name>
    <name type="common">yellow sugarcane aphid</name>
    <dbReference type="NCBI Taxonomy" id="143950"/>
    <lineage>
        <taxon>Eukaryota</taxon>
        <taxon>Metazoa</taxon>
        <taxon>Ecdysozoa</taxon>
        <taxon>Arthropoda</taxon>
        <taxon>Hexapoda</taxon>
        <taxon>Insecta</taxon>
        <taxon>Pterygota</taxon>
        <taxon>Neoptera</taxon>
        <taxon>Paraneoptera</taxon>
        <taxon>Hemiptera</taxon>
        <taxon>Sternorrhyncha</taxon>
        <taxon>Aphidomorpha</taxon>
        <taxon>Aphidoidea</taxon>
        <taxon>Aphididae</taxon>
        <taxon>Sipha</taxon>
    </lineage>
</organism>
<protein>
    <submittedName>
        <fullName evidence="2">Uncharacterized protein LOC112686684 isoform X1</fullName>
    </submittedName>
</protein>
<dbReference type="Proteomes" id="UP000694846">
    <property type="component" value="Unplaced"/>
</dbReference>
<dbReference type="AlphaFoldDB" id="A0A8B8FVM0"/>
<gene>
    <name evidence="2" type="primary">LOC112686684</name>
</gene>
<keyword evidence="1" id="KW-1185">Reference proteome</keyword>
<evidence type="ECO:0000313" key="1">
    <source>
        <dbReference type="Proteomes" id="UP000694846"/>
    </source>
</evidence>